<dbReference type="GeneID" id="6083337"/>
<name>B0DUY0_LACBS</name>
<gene>
    <name evidence="1" type="ORF">LACBIDRAFT_333116</name>
</gene>
<dbReference type="EMBL" id="DS547137">
    <property type="protein sequence ID" value="EDR01626.1"/>
    <property type="molecule type" value="Genomic_DNA"/>
</dbReference>
<sequence>MHHQRASLDLDNATHAVTVTLAEATYFRASCWFPKYNRLEYLRKIGRRSLLIGCGSPQDVQRGTWGFLCCSFPPLRLRSRGSVCIGRGTLGKSSLSKLRTVGSYSVDVEGATCQVPTPEKSRSLELSSVPLDPEGAPMLADVGVGQQPGSDAGMRHFQVERARDYVQMDAKADCLGGPTQLNHSGCCPAWRYRSDPGVDMARSISAVSDDYIIDALPLPEYDIRFRLSDNSALGRSVEERVALTGFHVQPLPDQPDFARLSVLLAEVATHVARIPHAAPEPNTITAEDLRAGSTDFYILDLN</sequence>
<dbReference type="AlphaFoldDB" id="B0DUY0"/>
<organism evidence="2">
    <name type="scientific">Laccaria bicolor (strain S238N-H82 / ATCC MYA-4686)</name>
    <name type="common">Bicoloured deceiver</name>
    <name type="synonym">Laccaria laccata var. bicolor</name>
    <dbReference type="NCBI Taxonomy" id="486041"/>
    <lineage>
        <taxon>Eukaryota</taxon>
        <taxon>Fungi</taxon>
        <taxon>Dikarya</taxon>
        <taxon>Basidiomycota</taxon>
        <taxon>Agaricomycotina</taxon>
        <taxon>Agaricomycetes</taxon>
        <taxon>Agaricomycetidae</taxon>
        <taxon>Agaricales</taxon>
        <taxon>Agaricineae</taxon>
        <taxon>Hydnangiaceae</taxon>
        <taxon>Laccaria</taxon>
    </lineage>
</organism>
<keyword evidence="2" id="KW-1185">Reference proteome</keyword>
<dbReference type="HOGENOM" id="CLU_921570_0_0_1"/>
<dbReference type="KEGG" id="lbc:LACBIDRAFT_333116"/>
<dbReference type="RefSeq" id="XP_001887702.1">
    <property type="nucleotide sequence ID" value="XM_001887667.1"/>
</dbReference>
<dbReference type="Proteomes" id="UP000001194">
    <property type="component" value="Unassembled WGS sequence"/>
</dbReference>
<reference evidence="1 2" key="1">
    <citation type="journal article" date="2008" name="Nature">
        <title>The genome of Laccaria bicolor provides insights into mycorrhizal symbiosis.</title>
        <authorList>
            <person name="Martin F."/>
            <person name="Aerts A."/>
            <person name="Ahren D."/>
            <person name="Brun A."/>
            <person name="Danchin E.G.J."/>
            <person name="Duchaussoy F."/>
            <person name="Gibon J."/>
            <person name="Kohler A."/>
            <person name="Lindquist E."/>
            <person name="Pereda V."/>
            <person name="Salamov A."/>
            <person name="Shapiro H.J."/>
            <person name="Wuyts J."/>
            <person name="Blaudez D."/>
            <person name="Buee M."/>
            <person name="Brokstein P."/>
            <person name="Canbaeck B."/>
            <person name="Cohen D."/>
            <person name="Courty P.E."/>
            <person name="Coutinho P.M."/>
            <person name="Delaruelle C."/>
            <person name="Detter J.C."/>
            <person name="Deveau A."/>
            <person name="DiFazio S."/>
            <person name="Duplessis S."/>
            <person name="Fraissinet-Tachet L."/>
            <person name="Lucic E."/>
            <person name="Frey-Klett P."/>
            <person name="Fourrey C."/>
            <person name="Feussner I."/>
            <person name="Gay G."/>
            <person name="Grimwood J."/>
            <person name="Hoegger P.J."/>
            <person name="Jain P."/>
            <person name="Kilaru S."/>
            <person name="Labbe J."/>
            <person name="Lin Y.C."/>
            <person name="Legue V."/>
            <person name="Le Tacon F."/>
            <person name="Marmeisse R."/>
            <person name="Melayah D."/>
            <person name="Montanini B."/>
            <person name="Muratet M."/>
            <person name="Nehls U."/>
            <person name="Niculita-Hirzel H."/>
            <person name="Oudot-Le Secq M.P."/>
            <person name="Peter M."/>
            <person name="Quesneville H."/>
            <person name="Rajashekar B."/>
            <person name="Reich M."/>
            <person name="Rouhier N."/>
            <person name="Schmutz J."/>
            <person name="Yin T."/>
            <person name="Chalot M."/>
            <person name="Henrissat B."/>
            <person name="Kuees U."/>
            <person name="Lucas S."/>
            <person name="Van de Peer Y."/>
            <person name="Podila G.K."/>
            <person name="Polle A."/>
            <person name="Pukkila P.J."/>
            <person name="Richardson P.M."/>
            <person name="Rouze P."/>
            <person name="Sanders I.R."/>
            <person name="Stajich J.E."/>
            <person name="Tunlid A."/>
            <person name="Tuskan G."/>
            <person name="Grigoriev I.V."/>
        </authorList>
    </citation>
    <scope>NUCLEOTIDE SEQUENCE [LARGE SCALE GENOMIC DNA]</scope>
    <source>
        <strain evidence="2">S238N-H82 / ATCC MYA-4686</strain>
    </source>
</reference>
<protein>
    <submittedName>
        <fullName evidence="1">Predicted protein</fullName>
    </submittedName>
</protein>
<evidence type="ECO:0000313" key="2">
    <source>
        <dbReference type="Proteomes" id="UP000001194"/>
    </source>
</evidence>
<accession>B0DUY0</accession>
<dbReference type="InParanoid" id="B0DUY0"/>
<proteinExistence type="predicted"/>
<evidence type="ECO:0000313" key="1">
    <source>
        <dbReference type="EMBL" id="EDR01626.1"/>
    </source>
</evidence>